<dbReference type="InterPro" id="IPR039514">
    <property type="entry name" value="6GAL-like"/>
</dbReference>
<comment type="caution">
    <text evidence="3">The sequence shown here is derived from an EMBL/GenBank/DDBJ whole genome shotgun (WGS) entry which is preliminary data.</text>
</comment>
<dbReference type="Proteomes" id="UP000027238">
    <property type="component" value="Unassembled WGS sequence"/>
</dbReference>
<dbReference type="PANTHER" id="PTHR42767:SF1">
    <property type="entry name" value="ENDO-BETA-1,6-GALACTANASE-LIKE DOMAIN-CONTAINING PROTEIN"/>
    <property type="match status" value="1"/>
</dbReference>
<dbReference type="InterPro" id="IPR017853">
    <property type="entry name" value="GH"/>
</dbReference>
<gene>
    <name evidence="3" type="ORF">CSUB01_06542</name>
</gene>
<dbReference type="PANTHER" id="PTHR42767">
    <property type="entry name" value="ENDO-BETA-1,6-GALACTANASE"/>
    <property type="match status" value="1"/>
</dbReference>
<dbReference type="STRING" id="1173701.A0A066X0T7"/>
<organism evidence="3 4">
    <name type="scientific">Colletotrichum sublineola</name>
    <name type="common">Sorghum anthracnose fungus</name>
    <dbReference type="NCBI Taxonomy" id="1173701"/>
    <lineage>
        <taxon>Eukaryota</taxon>
        <taxon>Fungi</taxon>
        <taxon>Dikarya</taxon>
        <taxon>Ascomycota</taxon>
        <taxon>Pezizomycotina</taxon>
        <taxon>Sordariomycetes</taxon>
        <taxon>Hypocreomycetidae</taxon>
        <taxon>Glomerellales</taxon>
        <taxon>Glomerellaceae</taxon>
        <taxon>Colletotrichum</taxon>
        <taxon>Colletotrichum graminicola species complex</taxon>
    </lineage>
</organism>
<sequence>MRRESLSTVALNLALIPFVAADTTTTINAQSNNGIWEGWGTSLAWWAQAFGDRDDLADIFFTTKTVNFGGANLPGLGFNIARHNAGGSSTTQVGDQGMVSSWRVKPSRQVTGHWINWLNADPASDSWNWNNDLKQRTMLQKAHERGANKFELFSNSPMWWMVNNHNPSGSDSGDENIQSWNLQTHAVYMATIAKYAQDNWNITYESVEPFNEPSANWWKADGTQEGCHFSWDSQNSIIGSLRSELNDRGLQNTIISTSDENTYDQAVKTLQGLSDDALKQTGGVNVHGYQYESGDRSGVLKIAKDRGLRLWNSEYGESDSTGQTLVSNLILDFRWLAPTGWVYWQVLDGGGWGLIDADNDSGWVGGANQKYFLLAQFARHIRQGMLILDGGADNVVAAYDGSSSKLVIVAVNWGDAQTLEFDLSQFARPSTDGAVVTNWRTMIGSGDQYIQSNEIRMVGTKFSSAFEKNMVQTFEVTNVLREFPSGKIAPY</sequence>
<name>A0A066X0T7_COLSU</name>
<keyword evidence="4" id="KW-1185">Reference proteome</keyword>
<dbReference type="OrthoDB" id="2012278at2759"/>
<dbReference type="SUPFAM" id="SSF51445">
    <property type="entry name" value="(Trans)glycosidases"/>
    <property type="match status" value="1"/>
</dbReference>
<evidence type="ECO:0000313" key="3">
    <source>
        <dbReference type="EMBL" id="KDN62733.1"/>
    </source>
</evidence>
<dbReference type="OMA" id="ADKPLWM"/>
<dbReference type="eggNOG" id="ENOG502QQKZ">
    <property type="taxonomic scope" value="Eukaryota"/>
</dbReference>
<reference evidence="4" key="1">
    <citation type="journal article" date="2014" name="Genome Announc.">
        <title>Draft genome sequence of Colletotrichum sublineola, a destructive pathogen of cultivated sorghum.</title>
        <authorList>
            <person name="Baroncelli R."/>
            <person name="Sanz-Martin J.M."/>
            <person name="Rech G.E."/>
            <person name="Sukno S.A."/>
            <person name="Thon M.R."/>
        </authorList>
    </citation>
    <scope>NUCLEOTIDE SEQUENCE [LARGE SCALE GENOMIC DNA]</scope>
    <source>
        <strain evidence="4">TX430BB</strain>
    </source>
</reference>
<dbReference type="Pfam" id="PF14587">
    <property type="entry name" value="Glyco_hydr_30_2"/>
    <property type="match status" value="1"/>
</dbReference>
<dbReference type="InterPro" id="IPR039743">
    <property type="entry name" value="6GAL/EXGAL"/>
</dbReference>
<dbReference type="EMBL" id="JMSE01001303">
    <property type="protein sequence ID" value="KDN62733.1"/>
    <property type="molecule type" value="Genomic_DNA"/>
</dbReference>
<dbReference type="InterPro" id="IPR013780">
    <property type="entry name" value="Glyco_hydro_b"/>
</dbReference>
<evidence type="ECO:0000259" key="2">
    <source>
        <dbReference type="Pfam" id="PF14587"/>
    </source>
</evidence>
<evidence type="ECO:0000256" key="1">
    <source>
        <dbReference type="SAM" id="SignalP"/>
    </source>
</evidence>
<proteinExistence type="predicted"/>
<keyword evidence="1" id="KW-0732">Signal</keyword>
<accession>A0A066X0T7</accession>
<dbReference type="GO" id="GO:0004553">
    <property type="term" value="F:hydrolase activity, hydrolyzing O-glycosyl compounds"/>
    <property type="evidence" value="ECO:0007669"/>
    <property type="project" value="InterPro"/>
</dbReference>
<feature type="domain" description="Endo-beta-1,6-galactanase-like" evidence="2">
    <location>
        <begin position="29"/>
        <end position="255"/>
    </location>
</feature>
<protein>
    <submittedName>
        <fullName evidence="3">Putative endo-beta-1,6-galactanase</fullName>
    </submittedName>
</protein>
<feature type="signal peptide" evidence="1">
    <location>
        <begin position="1"/>
        <end position="21"/>
    </location>
</feature>
<dbReference type="Gene3D" id="3.20.20.80">
    <property type="entry name" value="Glycosidases"/>
    <property type="match status" value="1"/>
</dbReference>
<dbReference type="Gene3D" id="2.60.40.1180">
    <property type="entry name" value="Golgi alpha-mannosidase II"/>
    <property type="match status" value="1"/>
</dbReference>
<evidence type="ECO:0000313" key="4">
    <source>
        <dbReference type="Proteomes" id="UP000027238"/>
    </source>
</evidence>
<dbReference type="HOGENOM" id="CLU_025930_0_0_1"/>
<feature type="chain" id="PRO_5001629715" evidence="1">
    <location>
        <begin position="22"/>
        <end position="491"/>
    </location>
</feature>
<dbReference type="AlphaFoldDB" id="A0A066X0T7"/>